<proteinExistence type="predicted"/>
<organism evidence="1 2">
    <name type="scientific">Anabarilius grahami</name>
    <name type="common">Kanglang fish</name>
    <name type="synonym">Barilius grahami</name>
    <dbReference type="NCBI Taxonomy" id="495550"/>
    <lineage>
        <taxon>Eukaryota</taxon>
        <taxon>Metazoa</taxon>
        <taxon>Chordata</taxon>
        <taxon>Craniata</taxon>
        <taxon>Vertebrata</taxon>
        <taxon>Euteleostomi</taxon>
        <taxon>Actinopterygii</taxon>
        <taxon>Neopterygii</taxon>
        <taxon>Teleostei</taxon>
        <taxon>Ostariophysi</taxon>
        <taxon>Cypriniformes</taxon>
        <taxon>Xenocyprididae</taxon>
        <taxon>Xenocypridinae</taxon>
        <taxon>Xenocypridinae incertae sedis</taxon>
        <taxon>Anabarilius</taxon>
    </lineage>
</organism>
<sequence length="80" mass="8939">MTQEQSGDDPYILQHGAPCHKARVITRIRAGSVILEFHRSVLGCVMGVEIRLSRKAAAKLMSRAGEEHLLLLSVMQNERQ</sequence>
<keyword evidence="2" id="KW-1185">Reference proteome</keyword>
<name>A0A3N0YCM9_ANAGA</name>
<dbReference type="Proteomes" id="UP000281406">
    <property type="component" value="Unassembled WGS sequence"/>
</dbReference>
<comment type="caution">
    <text evidence="1">The sequence shown here is derived from an EMBL/GenBank/DDBJ whole genome shotgun (WGS) entry which is preliminary data.</text>
</comment>
<accession>A0A3N0YCM9</accession>
<evidence type="ECO:0000313" key="1">
    <source>
        <dbReference type="EMBL" id="ROL43995.1"/>
    </source>
</evidence>
<reference evidence="1 2" key="1">
    <citation type="submission" date="2018-10" db="EMBL/GenBank/DDBJ databases">
        <title>Genome assembly for a Yunnan-Guizhou Plateau 3E fish, Anabarilius grahami (Regan), and its evolutionary and genetic applications.</title>
        <authorList>
            <person name="Jiang W."/>
        </authorList>
    </citation>
    <scope>NUCLEOTIDE SEQUENCE [LARGE SCALE GENOMIC DNA]</scope>
    <source>
        <strain evidence="1">AG-KIZ</strain>
        <tissue evidence="1">Muscle</tissue>
    </source>
</reference>
<dbReference type="AlphaFoldDB" id="A0A3N0YCM9"/>
<protein>
    <submittedName>
        <fullName evidence="1">Uncharacterized protein</fullName>
    </submittedName>
</protein>
<gene>
    <name evidence="1" type="ORF">DPX16_10279</name>
</gene>
<dbReference type="EMBL" id="RJVU01047119">
    <property type="protein sequence ID" value="ROL43995.1"/>
    <property type="molecule type" value="Genomic_DNA"/>
</dbReference>
<evidence type="ECO:0000313" key="2">
    <source>
        <dbReference type="Proteomes" id="UP000281406"/>
    </source>
</evidence>